<proteinExistence type="predicted"/>
<sequence>MSAEDELRATVAATTGILVKTLRALGQNGQPQAANRLAAKAYWALRTTSPDEAERINGAMHYLARLESTTPPTHEEEA</sequence>
<accession>A0A345NJM1</accession>
<dbReference type="KEGG" id="orn:DV701_02900"/>
<organism evidence="1 2">
    <name type="scientific">Ornithinimicrobium avium</name>
    <dbReference type="NCBI Taxonomy" id="2283195"/>
    <lineage>
        <taxon>Bacteria</taxon>
        <taxon>Bacillati</taxon>
        <taxon>Actinomycetota</taxon>
        <taxon>Actinomycetes</taxon>
        <taxon>Micrococcales</taxon>
        <taxon>Ornithinimicrobiaceae</taxon>
        <taxon>Ornithinimicrobium</taxon>
    </lineage>
</organism>
<dbReference type="EMBL" id="CP031229">
    <property type="protein sequence ID" value="AXH95229.1"/>
    <property type="molecule type" value="Genomic_DNA"/>
</dbReference>
<gene>
    <name evidence="1" type="ORF">DV701_02900</name>
</gene>
<protein>
    <submittedName>
        <fullName evidence="1">Uncharacterized protein</fullName>
    </submittedName>
</protein>
<dbReference type="AlphaFoldDB" id="A0A345NJM1"/>
<keyword evidence="2" id="KW-1185">Reference proteome</keyword>
<reference evidence="1 2" key="1">
    <citation type="submission" date="2018-07" db="EMBL/GenBank/DDBJ databases">
        <title>Complete genome sequencing of Ornithinimicrobium sp. AMA3305.</title>
        <authorList>
            <person name="Bae J.-W."/>
        </authorList>
    </citation>
    <scope>NUCLEOTIDE SEQUENCE [LARGE SCALE GENOMIC DNA]</scope>
    <source>
        <strain evidence="1 2">AMA3305</strain>
    </source>
</reference>
<evidence type="ECO:0000313" key="2">
    <source>
        <dbReference type="Proteomes" id="UP000253790"/>
    </source>
</evidence>
<dbReference type="RefSeq" id="WP_114926994.1">
    <property type="nucleotide sequence ID" value="NZ_CP031229.1"/>
</dbReference>
<name>A0A345NJM1_9MICO</name>
<evidence type="ECO:0000313" key="1">
    <source>
        <dbReference type="EMBL" id="AXH95229.1"/>
    </source>
</evidence>
<dbReference type="Proteomes" id="UP000253790">
    <property type="component" value="Chromosome"/>
</dbReference>
<dbReference type="OrthoDB" id="9153513at2"/>